<feature type="transmembrane region" description="Helical" evidence="1">
    <location>
        <begin position="48"/>
        <end position="66"/>
    </location>
</feature>
<evidence type="ECO:0000313" key="3">
    <source>
        <dbReference type="Proteomes" id="UP000034565"/>
    </source>
</evidence>
<name>A0A0G1SGL0_9BACT</name>
<keyword evidence="1" id="KW-1133">Transmembrane helix</keyword>
<sequence>MRSNLLPLFAAIAPFLIWPIEFVLPYPHIIEELVKAILVWWGKPTAKTALLSGTVFALSEAVFYLFNSPTALSRLVYTVPLHASTFLILSLFPRRFFPLALIAAILLHWAYNLFI</sequence>
<dbReference type="Proteomes" id="UP000034565">
    <property type="component" value="Unassembled WGS sequence"/>
</dbReference>
<evidence type="ECO:0000256" key="1">
    <source>
        <dbReference type="SAM" id="Phobius"/>
    </source>
</evidence>
<dbReference type="AlphaFoldDB" id="A0A0G1SGL0"/>
<protein>
    <recommendedName>
        <fullName evidence="4">Abortive infection protein</fullName>
    </recommendedName>
</protein>
<evidence type="ECO:0000313" key="2">
    <source>
        <dbReference type="EMBL" id="KKU68572.1"/>
    </source>
</evidence>
<feature type="transmembrane region" description="Helical" evidence="1">
    <location>
        <begin position="6"/>
        <end position="27"/>
    </location>
</feature>
<comment type="caution">
    <text evidence="2">The sequence shown here is derived from an EMBL/GenBank/DDBJ whole genome shotgun (WGS) entry which is preliminary data.</text>
</comment>
<keyword evidence="1" id="KW-0812">Transmembrane</keyword>
<dbReference type="EMBL" id="LCOA01000019">
    <property type="protein sequence ID" value="KKU68572.1"/>
    <property type="molecule type" value="Genomic_DNA"/>
</dbReference>
<accession>A0A0G1SGL0</accession>
<gene>
    <name evidence="2" type="ORF">UX92_C0019G0007</name>
</gene>
<organism evidence="2 3">
    <name type="scientific">Candidatus Amesbacteria bacterium GW2011_GWA1_47_20</name>
    <dbReference type="NCBI Taxonomy" id="1618354"/>
    <lineage>
        <taxon>Bacteria</taxon>
        <taxon>Candidatus Amesiibacteriota</taxon>
    </lineage>
</organism>
<evidence type="ECO:0008006" key="4">
    <source>
        <dbReference type="Google" id="ProtNLM"/>
    </source>
</evidence>
<reference evidence="2 3" key="1">
    <citation type="journal article" date="2015" name="Nature">
        <title>rRNA introns, odd ribosomes, and small enigmatic genomes across a large radiation of phyla.</title>
        <authorList>
            <person name="Brown C.T."/>
            <person name="Hug L.A."/>
            <person name="Thomas B.C."/>
            <person name="Sharon I."/>
            <person name="Castelle C.J."/>
            <person name="Singh A."/>
            <person name="Wilkins M.J."/>
            <person name="Williams K.H."/>
            <person name="Banfield J.F."/>
        </authorList>
    </citation>
    <scope>NUCLEOTIDE SEQUENCE [LARGE SCALE GENOMIC DNA]</scope>
</reference>
<feature type="transmembrane region" description="Helical" evidence="1">
    <location>
        <begin position="96"/>
        <end position="114"/>
    </location>
</feature>
<proteinExistence type="predicted"/>
<keyword evidence="1" id="KW-0472">Membrane</keyword>
<feature type="transmembrane region" description="Helical" evidence="1">
    <location>
        <begin position="72"/>
        <end position="89"/>
    </location>
</feature>